<keyword evidence="9" id="KW-0375">Hydrogen ion transport</keyword>
<keyword evidence="4 9" id="KW-0813">Transport</keyword>
<evidence type="ECO:0000259" key="11">
    <source>
        <dbReference type="Pfam" id="PF02823"/>
    </source>
</evidence>
<comment type="similarity">
    <text evidence="3 9 10">Belongs to the ATPase epsilon chain family.</text>
</comment>
<evidence type="ECO:0000256" key="8">
    <source>
        <dbReference type="ARBA" id="ARBA00023310"/>
    </source>
</evidence>
<dbReference type="InterPro" id="IPR001469">
    <property type="entry name" value="ATP_synth_F1_dsu/esu"/>
</dbReference>
<dbReference type="Proteomes" id="UP000478417">
    <property type="component" value="Unassembled WGS sequence"/>
</dbReference>
<evidence type="ECO:0000256" key="7">
    <source>
        <dbReference type="ARBA" id="ARBA00023196"/>
    </source>
</evidence>
<evidence type="ECO:0000256" key="6">
    <source>
        <dbReference type="ARBA" id="ARBA00023136"/>
    </source>
</evidence>
<accession>A0A6B2LZT3</accession>
<dbReference type="GO" id="GO:0005886">
    <property type="term" value="C:plasma membrane"/>
    <property type="evidence" value="ECO:0007669"/>
    <property type="project" value="UniProtKB-SubCell"/>
</dbReference>
<evidence type="ECO:0000256" key="5">
    <source>
        <dbReference type="ARBA" id="ARBA00023065"/>
    </source>
</evidence>
<keyword evidence="6 9" id="KW-0472">Membrane</keyword>
<keyword evidence="5 9" id="KW-0406">Ion transport</keyword>
<dbReference type="AlphaFoldDB" id="A0A6B2LZT3"/>
<dbReference type="SUPFAM" id="SSF51344">
    <property type="entry name" value="Epsilon subunit of F1F0-ATP synthase N-terminal domain"/>
    <property type="match status" value="1"/>
</dbReference>
<dbReference type="GO" id="GO:0012505">
    <property type="term" value="C:endomembrane system"/>
    <property type="evidence" value="ECO:0007669"/>
    <property type="project" value="UniProtKB-SubCell"/>
</dbReference>
<organism evidence="12 13">
    <name type="scientific">Oceanipulchritudo coccoides</name>
    <dbReference type="NCBI Taxonomy" id="2706888"/>
    <lineage>
        <taxon>Bacteria</taxon>
        <taxon>Pseudomonadati</taxon>
        <taxon>Verrucomicrobiota</taxon>
        <taxon>Opitutia</taxon>
        <taxon>Puniceicoccales</taxon>
        <taxon>Oceanipulchritudinaceae</taxon>
        <taxon>Oceanipulchritudo</taxon>
    </lineage>
</organism>
<evidence type="ECO:0000256" key="3">
    <source>
        <dbReference type="ARBA" id="ARBA00005712"/>
    </source>
</evidence>
<dbReference type="GO" id="GO:0045259">
    <property type="term" value="C:proton-transporting ATP synthase complex"/>
    <property type="evidence" value="ECO:0007669"/>
    <property type="project" value="UniProtKB-KW"/>
</dbReference>
<dbReference type="PANTHER" id="PTHR13822">
    <property type="entry name" value="ATP SYNTHASE DELTA/EPSILON CHAIN"/>
    <property type="match status" value="1"/>
</dbReference>
<dbReference type="Pfam" id="PF02823">
    <property type="entry name" value="ATP-synt_DE_N"/>
    <property type="match status" value="1"/>
</dbReference>
<gene>
    <name evidence="9 12" type="primary">atpC</name>
    <name evidence="12" type="ORF">G0Q06_06940</name>
</gene>
<feature type="domain" description="ATP synthase F1 complex delta/epsilon subunit N-terminal" evidence="11">
    <location>
        <begin position="3"/>
        <end position="82"/>
    </location>
</feature>
<protein>
    <recommendedName>
        <fullName evidence="9">ATP synthase epsilon chain</fullName>
    </recommendedName>
    <alternativeName>
        <fullName evidence="9">ATP synthase F1 sector epsilon subunit</fullName>
    </alternativeName>
    <alternativeName>
        <fullName evidence="9">F-ATPase epsilon subunit</fullName>
    </alternativeName>
</protein>
<comment type="caution">
    <text evidence="12">The sequence shown here is derived from an EMBL/GenBank/DDBJ whole genome shotgun (WGS) entry which is preliminary data.</text>
</comment>
<evidence type="ECO:0000256" key="1">
    <source>
        <dbReference type="ARBA" id="ARBA00003543"/>
    </source>
</evidence>
<dbReference type="GO" id="GO:0046933">
    <property type="term" value="F:proton-transporting ATP synthase activity, rotational mechanism"/>
    <property type="evidence" value="ECO:0007669"/>
    <property type="project" value="UniProtKB-UniRule"/>
</dbReference>
<evidence type="ECO:0000313" key="13">
    <source>
        <dbReference type="Proteomes" id="UP000478417"/>
    </source>
</evidence>
<evidence type="ECO:0000256" key="10">
    <source>
        <dbReference type="RuleBase" id="RU003656"/>
    </source>
</evidence>
<keyword evidence="13" id="KW-1185">Reference proteome</keyword>
<evidence type="ECO:0000256" key="4">
    <source>
        <dbReference type="ARBA" id="ARBA00022448"/>
    </source>
</evidence>
<evidence type="ECO:0000256" key="9">
    <source>
        <dbReference type="HAMAP-Rule" id="MF_00530"/>
    </source>
</evidence>
<name>A0A6B2LZT3_9BACT</name>
<dbReference type="CDD" id="cd12152">
    <property type="entry name" value="F1-ATPase_delta"/>
    <property type="match status" value="1"/>
</dbReference>
<comment type="subunit">
    <text evidence="9 10">F-type ATPases have 2 components, CF(1) - the catalytic core - and CF(0) - the membrane proton channel. CF(1) has five subunits: alpha(3), beta(3), gamma(1), delta(1), epsilon(1). CF(0) has three main subunits: a, b and c.</text>
</comment>
<evidence type="ECO:0000256" key="2">
    <source>
        <dbReference type="ARBA" id="ARBA00004184"/>
    </source>
</evidence>
<keyword evidence="8 9" id="KW-0066">ATP synthesis</keyword>
<dbReference type="HAMAP" id="MF_00530">
    <property type="entry name" value="ATP_synth_epsil_bac"/>
    <property type="match status" value="1"/>
</dbReference>
<comment type="function">
    <text evidence="1 9">Produces ATP from ADP in the presence of a proton gradient across the membrane.</text>
</comment>
<dbReference type="NCBIfam" id="TIGR01216">
    <property type="entry name" value="ATP_synt_epsi"/>
    <property type="match status" value="1"/>
</dbReference>
<proteinExistence type="inferred from homology"/>
<keyword evidence="9" id="KW-1003">Cell membrane</keyword>
<sequence>MPLTLEIVTPERKVLSEEVEHVVLPTEAGGEIDVLPGHIPLMTMINPGELKYFQGGKMESIAIDRGFIEVIGDVVSVLTEAAIEIDEIDPSALAEAQARAKEALEEAKASGEDPEILEQLETQARFTVVQQIIKESKGR</sequence>
<keyword evidence="7 9" id="KW-0139">CF(1)</keyword>
<dbReference type="InterPro" id="IPR036771">
    <property type="entry name" value="ATPsynth_dsu/esu_N"/>
</dbReference>
<evidence type="ECO:0000313" key="12">
    <source>
        <dbReference type="EMBL" id="NDV62178.1"/>
    </source>
</evidence>
<reference evidence="12 13" key="1">
    <citation type="submission" date="2020-02" db="EMBL/GenBank/DDBJ databases">
        <title>Albibacoteraceae fam. nov., the first described family within the subdivision 4 Verrucomicrobia.</title>
        <authorList>
            <person name="Xi F."/>
        </authorList>
    </citation>
    <scope>NUCLEOTIDE SEQUENCE [LARGE SCALE GENOMIC DNA]</scope>
    <source>
        <strain evidence="12 13">CK1056</strain>
    </source>
</reference>
<dbReference type="Gene3D" id="2.60.15.10">
    <property type="entry name" value="F0F1 ATP synthase delta/epsilon subunit, N-terminal"/>
    <property type="match status" value="1"/>
</dbReference>
<dbReference type="GO" id="GO:0005524">
    <property type="term" value="F:ATP binding"/>
    <property type="evidence" value="ECO:0007669"/>
    <property type="project" value="UniProtKB-UniRule"/>
</dbReference>
<dbReference type="InterPro" id="IPR020546">
    <property type="entry name" value="ATP_synth_F1_dsu/esu_N"/>
</dbReference>
<dbReference type="PANTHER" id="PTHR13822:SF10">
    <property type="entry name" value="ATP SYNTHASE EPSILON CHAIN, CHLOROPLASTIC"/>
    <property type="match status" value="1"/>
</dbReference>
<dbReference type="RefSeq" id="WP_163963854.1">
    <property type="nucleotide sequence ID" value="NZ_JAAGNX010000002.1"/>
</dbReference>
<comment type="subcellular location">
    <subcellularLocation>
        <location evidence="9">Cell membrane</location>
        <topology evidence="9">Peripheral membrane protein</topology>
    </subcellularLocation>
    <subcellularLocation>
        <location evidence="2">Endomembrane system</location>
        <topology evidence="2">Peripheral membrane protein</topology>
    </subcellularLocation>
</comment>
<dbReference type="EMBL" id="JAAGNX010000002">
    <property type="protein sequence ID" value="NDV62178.1"/>
    <property type="molecule type" value="Genomic_DNA"/>
</dbReference>